<dbReference type="AlphaFoldDB" id="A0A158L4A6"/>
<gene>
    <name evidence="3" type="ORF">AWB74_08469</name>
</gene>
<feature type="transmembrane region" description="Helical" evidence="1">
    <location>
        <begin position="84"/>
        <end position="103"/>
    </location>
</feature>
<evidence type="ECO:0000256" key="1">
    <source>
        <dbReference type="SAM" id="Phobius"/>
    </source>
</evidence>
<evidence type="ECO:0000313" key="3">
    <source>
        <dbReference type="EMBL" id="SAL88244.1"/>
    </source>
</evidence>
<feature type="transmembrane region" description="Helical" evidence="1">
    <location>
        <begin position="138"/>
        <end position="162"/>
    </location>
</feature>
<feature type="transmembrane region" description="Helical" evidence="1">
    <location>
        <begin position="255"/>
        <end position="272"/>
    </location>
</feature>
<feature type="transmembrane region" description="Helical" evidence="1">
    <location>
        <begin position="169"/>
        <end position="190"/>
    </location>
</feature>
<feature type="transmembrane region" description="Helical" evidence="1">
    <location>
        <begin position="229"/>
        <end position="248"/>
    </location>
</feature>
<feature type="transmembrane region" description="Helical" evidence="1">
    <location>
        <begin position="278"/>
        <end position="294"/>
    </location>
</feature>
<evidence type="ECO:0000259" key="2">
    <source>
        <dbReference type="Pfam" id="PF14378"/>
    </source>
</evidence>
<dbReference type="RefSeq" id="WP_061152521.1">
    <property type="nucleotide sequence ID" value="NZ_FCOM02000120.1"/>
</dbReference>
<keyword evidence="1" id="KW-0812">Transmembrane</keyword>
<proteinExistence type="predicted"/>
<dbReference type="OrthoDB" id="8967289at2"/>
<organism evidence="3 4">
    <name type="scientific">Caballeronia arvi</name>
    <dbReference type="NCBI Taxonomy" id="1777135"/>
    <lineage>
        <taxon>Bacteria</taxon>
        <taxon>Pseudomonadati</taxon>
        <taxon>Pseudomonadota</taxon>
        <taxon>Betaproteobacteria</taxon>
        <taxon>Burkholderiales</taxon>
        <taxon>Burkholderiaceae</taxon>
        <taxon>Caballeronia</taxon>
    </lineage>
</organism>
<protein>
    <submittedName>
        <fullName evidence="3">PAP2 family protein</fullName>
    </submittedName>
</protein>
<dbReference type="GO" id="GO:0016020">
    <property type="term" value="C:membrane"/>
    <property type="evidence" value="ECO:0007669"/>
    <property type="project" value="UniProtKB-SubCell"/>
</dbReference>
<name>A0A158L4A6_9BURK</name>
<keyword evidence="4" id="KW-1185">Reference proteome</keyword>
<comment type="caution">
    <text evidence="3">The sequence shown here is derived from an EMBL/GenBank/DDBJ whole genome shotgun (WGS) entry which is preliminary data.</text>
</comment>
<feature type="transmembrane region" description="Helical" evidence="1">
    <location>
        <begin position="53"/>
        <end position="72"/>
    </location>
</feature>
<accession>A0A158L4A6</accession>
<feature type="transmembrane region" description="Helical" evidence="1">
    <location>
        <begin position="21"/>
        <end position="41"/>
    </location>
</feature>
<dbReference type="Pfam" id="PF14378">
    <property type="entry name" value="PAP2_3"/>
    <property type="match status" value="1"/>
</dbReference>
<dbReference type="EMBL" id="FCOM02000120">
    <property type="protein sequence ID" value="SAL88244.1"/>
    <property type="molecule type" value="Genomic_DNA"/>
</dbReference>
<dbReference type="InterPro" id="IPR026841">
    <property type="entry name" value="Aur1/Ipt1"/>
</dbReference>
<evidence type="ECO:0000313" key="4">
    <source>
        <dbReference type="Proteomes" id="UP000055019"/>
    </source>
</evidence>
<keyword evidence="1" id="KW-0472">Membrane</keyword>
<feature type="domain" description="Inositolphosphotransferase Aur1/Ipt1" evidence="2">
    <location>
        <begin position="114"/>
        <end position="293"/>
    </location>
</feature>
<sequence length="316" mass="35224">MKSNLRTAWQRSSFDHTTSGRTFGFTWALLTTIVLVDVVWLVYGEWQIQWQSLLNRAMFIAACFLPLVFGSCRRSRMIRALCEAYAVATAFSTAAMIFSYLVASTAHPLTDSFLAAADLSLGFHWGGYYQWFTSHPDYAHLAGILYDCTIWGQLVVMAFLALSDRRERLVELVELLASTLVVAIIVSYLAPTTGAAKYYWGQYHADISPWTQFELLRSGTLRTIDVSHMQGLISMPSMHTVIGALLCWSVRKTRVFVPLVVLNMMMLSATPVYGGHHAIDLVAGALMSVVAVTFRRRMTIVDDSASSVGPRITIDV</sequence>
<keyword evidence="1" id="KW-1133">Transmembrane helix</keyword>
<reference evidence="3" key="1">
    <citation type="submission" date="2016-01" db="EMBL/GenBank/DDBJ databases">
        <authorList>
            <person name="Peeters C."/>
        </authorList>
    </citation>
    <scope>NUCLEOTIDE SEQUENCE [LARGE SCALE GENOMIC DNA]</scope>
    <source>
        <strain evidence="3">LMG 29317</strain>
    </source>
</reference>
<dbReference type="Proteomes" id="UP000055019">
    <property type="component" value="Unassembled WGS sequence"/>
</dbReference>